<gene>
    <name evidence="1" type="ORF">NEZAVI_LOCUS8686</name>
</gene>
<organism evidence="1 2">
    <name type="scientific">Nezara viridula</name>
    <name type="common">Southern green stink bug</name>
    <name type="synonym">Cimex viridulus</name>
    <dbReference type="NCBI Taxonomy" id="85310"/>
    <lineage>
        <taxon>Eukaryota</taxon>
        <taxon>Metazoa</taxon>
        <taxon>Ecdysozoa</taxon>
        <taxon>Arthropoda</taxon>
        <taxon>Hexapoda</taxon>
        <taxon>Insecta</taxon>
        <taxon>Pterygota</taxon>
        <taxon>Neoptera</taxon>
        <taxon>Paraneoptera</taxon>
        <taxon>Hemiptera</taxon>
        <taxon>Heteroptera</taxon>
        <taxon>Panheteroptera</taxon>
        <taxon>Pentatomomorpha</taxon>
        <taxon>Pentatomoidea</taxon>
        <taxon>Pentatomidae</taxon>
        <taxon>Pentatominae</taxon>
        <taxon>Nezara</taxon>
    </lineage>
</organism>
<keyword evidence="2" id="KW-1185">Reference proteome</keyword>
<dbReference type="EMBL" id="OV725080">
    <property type="protein sequence ID" value="CAH1399188.1"/>
    <property type="molecule type" value="Genomic_DNA"/>
</dbReference>
<sequence>MTFYVLLTVFLHKTGRVNFERAFKKPFSIIRFEKTVKQRSGQRRLPKPTPQYT</sequence>
<protein>
    <submittedName>
        <fullName evidence="1">Uncharacterized protein</fullName>
    </submittedName>
</protein>
<dbReference type="AlphaFoldDB" id="A0A9P0MJB3"/>
<proteinExistence type="predicted"/>
<evidence type="ECO:0000313" key="1">
    <source>
        <dbReference type="EMBL" id="CAH1399188.1"/>
    </source>
</evidence>
<reference evidence="1" key="1">
    <citation type="submission" date="2022-01" db="EMBL/GenBank/DDBJ databases">
        <authorList>
            <person name="King R."/>
        </authorList>
    </citation>
    <scope>NUCLEOTIDE SEQUENCE</scope>
</reference>
<dbReference type="Proteomes" id="UP001152798">
    <property type="component" value="Chromosome 4"/>
</dbReference>
<evidence type="ECO:0000313" key="2">
    <source>
        <dbReference type="Proteomes" id="UP001152798"/>
    </source>
</evidence>
<name>A0A9P0MJB3_NEZVI</name>
<accession>A0A9P0MJB3</accession>